<dbReference type="Gramene" id="A05p24030.2_BraZ1">
    <property type="protein sequence ID" value="A05p24030.2_BraZ1.CDS.1"/>
    <property type="gene ID" value="A05g24030.2_BraZ1"/>
</dbReference>
<gene>
    <name evidence="2" type="ORF">BRAA05T21108Z</name>
    <name evidence="1" type="ORF">BRAPAZ1V2_A05P24030.2</name>
</gene>
<name>A0A3P5Z672_BRACM</name>
<organism evidence="2">
    <name type="scientific">Brassica campestris</name>
    <name type="common">Field mustard</name>
    <dbReference type="NCBI Taxonomy" id="3711"/>
    <lineage>
        <taxon>Eukaryota</taxon>
        <taxon>Viridiplantae</taxon>
        <taxon>Streptophyta</taxon>
        <taxon>Embryophyta</taxon>
        <taxon>Tracheophyta</taxon>
        <taxon>Spermatophyta</taxon>
        <taxon>Magnoliopsida</taxon>
        <taxon>eudicotyledons</taxon>
        <taxon>Gunneridae</taxon>
        <taxon>Pentapetalae</taxon>
        <taxon>rosids</taxon>
        <taxon>malvids</taxon>
        <taxon>Brassicales</taxon>
        <taxon>Brassicaceae</taxon>
        <taxon>Brassiceae</taxon>
        <taxon>Brassica</taxon>
    </lineage>
</organism>
<dbReference type="AlphaFoldDB" id="A0A3P5Z672"/>
<proteinExistence type="predicted"/>
<evidence type="ECO:0000313" key="2">
    <source>
        <dbReference type="EMBL" id="VDC71394.1"/>
    </source>
</evidence>
<evidence type="ECO:0000313" key="1">
    <source>
        <dbReference type="EMBL" id="CAG7875882.1"/>
    </source>
</evidence>
<dbReference type="Proteomes" id="UP000694005">
    <property type="component" value="Chromosome A05"/>
</dbReference>
<dbReference type="EMBL" id="LS974621">
    <property type="protein sequence ID" value="CAG7875882.1"/>
    <property type="molecule type" value="Genomic_DNA"/>
</dbReference>
<reference evidence="2" key="1">
    <citation type="submission" date="2018-11" db="EMBL/GenBank/DDBJ databases">
        <authorList>
            <consortium name="Genoscope - CEA"/>
            <person name="William W."/>
        </authorList>
    </citation>
    <scope>NUCLEOTIDE SEQUENCE</scope>
</reference>
<sequence>MLTGDSLWGKWIKERLLKGKSFWEVKVKTHMGSWMWRKMLKLRGVAKSFYMKELGNGRHTSFWFDKWSEKGVLSDLLGERGIIDLGVAKNATVEEALLVTSRRRSHRRGLLNDLEKELSTVASNLNVVNEDISLWKGKSRYR</sequence>
<protein>
    <recommendedName>
        <fullName evidence="3">Reverse transcriptase zinc-binding domain-containing protein</fullName>
    </recommendedName>
</protein>
<dbReference type="EMBL" id="LR031570">
    <property type="protein sequence ID" value="VDC71394.1"/>
    <property type="molecule type" value="Genomic_DNA"/>
</dbReference>
<accession>A0A3P5Z672</accession>
<evidence type="ECO:0008006" key="3">
    <source>
        <dbReference type="Google" id="ProtNLM"/>
    </source>
</evidence>